<evidence type="ECO:0000313" key="2">
    <source>
        <dbReference type="Proteomes" id="UP000199408"/>
    </source>
</evidence>
<name>A0A1C5J0E0_9ACTN</name>
<dbReference type="OrthoDB" id="4111090at2"/>
<evidence type="ECO:0008006" key="3">
    <source>
        <dbReference type="Google" id="ProtNLM"/>
    </source>
</evidence>
<dbReference type="EMBL" id="FMDN01000019">
    <property type="protein sequence ID" value="SCG64005.1"/>
    <property type="molecule type" value="Genomic_DNA"/>
</dbReference>
<evidence type="ECO:0000313" key="1">
    <source>
        <dbReference type="EMBL" id="SCG64005.1"/>
    </source>
</evidence>
<accession>A0A1C5J0E0</accession>
<dbReference type="AlphaFoldDB" id="A0A1C5J0E0"/>
<reference evidence="2" key="1">
    <citation type="submission" date="2016-06" db="EMBL/GenBank/DDBJ databases">
        <authorList>
            <person name="Varghese N."/>
        </authorList>
    </citation>
    <scope>NUCLEOTIDE SEQUENCE [LARGE SCALE GENOMIC DNA]</scope>
    <source>
        <strain evidence="2">DSM 43171</strain>
    </source>
</reference>
<organism evidence="1 2">
    <name type="scientific">Micromonospora halophytica</name>
    <dbReference type="NCBI Taxonomy" id="47864"/>
    <lineage>
        <taxon>Bacteria</taxon>
        <taxon>Bacillati</taxon>
        <taxon>Actinomycetota</taxon>
        <taxon>Actinomycetes</taxon>
        <taxon>Micromonosporales</taxon>
        <taxon>Micromonosporaceae</taxon>
        <taxon>Micromonospora</taxon>
    </lineage>
</organism>
<gene>
    <name evidence="1" type="ORF">GA0070560_11974</name>
</gene>
<dbReference type="STRING" id="47864.GA0070560_11974"/>
<keyword evidence="2" id="KW-1185">Reference proteome</keyword>
<sequence>MGLIPGQIVTPPEPGLRRYGLFNAASGPLDLPAPHGEGGGIRYTPVTCGEAYAYGVTCYGGEVAAPAKPLDGGNPEVATGVFLALATLECTQVGYTEAELRAQVVRRLEASEQPTVERALWSGLDFEGNALDILSLDAEAEPVTGGYDPDLITDVVGALERYAYTENGYGYAATIHAPIEAAAFAAEAGLILQDGPRKVTPLGSVWAFGAYPLGEVIVTGQVTLWRAQEAQVHTAFDRETNLRLMVAERAWAASFDCLAGRATFTPLGS</sequence>
<dbReference type="RefSeq" id="WP_091300880.1">
    <property type="nucleotide sequence ID" value="NZ_FMDN01000019.1"/>
</dbReference>
<protein>
    <recommendedName>
        <fullName evidence="3">Phage major capsid protein, HK97 family</fullName>
    </recommendedName>
</protein>
<dbReference type="Proteomes" id="UP000199408">
    <property type="component" value="Unassembled WGS sequence"/>
</dbReference>
<proteinExistence type="predicted"/>